<evidence type="ECO:0000256" key="1">
    <source>
        <dbReference type="SAM" id="SignalP"/>
    </source>
</evidence>
<comment type="caution">
    <text evidence="2">The sequence shown here is derived from an EMBL/GenBank/DDBJ whole genome shotgun (WGS) entry which is preliminary data.</text>
</comment>
<dbReference type="HOGENOM" id="CLU_136639_0_0_5"/>
<name>A0A072R6A0_BARBA</name>
<dbReference type="EMBL" id="ASIV01000001">
    <property type="protein sequence ID" value="KEG21280.1"/>
    <property type="molecule type" value="Genomic_DNA"/>
</dbReference>
<dbReference type="RefSeq" id="WP_041849018.1">
    <property type="nucleotide sequence ID" value="NZ_KL503802.1"/>
</dbReference>
<proteinExistence type="predicted"/>
<evidence type="ECO:0000313" key="2">
    <source>
        <dbReference type="EMBL" id="KEG21280.1"/>
    </source>
</evidence>
<dbReference type="PATRIC" id="fig|1293911.3.peg.236"/>
<organism evidence="2 3">
    <name type="scientific">Bartonella bacilliformis Ver097</name>
    <dbReference type="NCBI Taxonomy" id="1293911"/>
    <lineage>
        <taxon>Bacteria</taxon>
        <taxon>Pseudomonadati</taxon>
        <taxon>Pseudomonadota</taxon>
        <taxon>Alphaproteobacteria</taxon>
        <taxon>Hyphomicrobiales</taxon>
        <taxon>Bartonellaceae</taxon>
        <taxon>Bartonella</taxon>
    </lineage>
</organism>
<feature type="chain" id="PRO_5001682118" description="DUF4142 domain-containing protein" evidence="1">
    <location>
        <begin position="21"/>
        <end position="159"/>
    </location>
</feature>
<evidence type="ECO:0008006" key="4">
    <source>
        <dbReference type="Google" id="ProtNLM"/>
    </source>
</evidence>
<accession>A0A072R6A0</accession>
<protein>
    <recommendedName>
        <fullName evidence="4">DUF4142 domain-containing protein</fullName>
    </recommendedName>
</protein>
<dbReference type="Proteomes" id="UP000031740">
    <property type="component" value="Unassembled WGS sequence"/>
</dbReference>
<gene>
    <name evidence="2" type="ORF">H710_00228</name>
</gene>
<reference evidence="2 3" key="1">
    <citation type="submission" date="2013-04" db="EMBL/GenBank/DDBJ databases">
        <title>The Genome Sequence of Bartonella bacilliformis Ver097.</title>
        <authorList>
            <consortium name="The Broad Institute Genomics Platform"/>
            <consortium name="The Broad Institute Genome Sequencing Center for Infectious Disease"/>
            <person name="Feldgarden M."/>
            <person name="Kirby J."/>
            <person name="Birtles R."/>
            <person name="Dasch G."/>
            <person name="Hendrix L."/>
            <person name="Koehler J."/>
            <person name="Walker B."/>
            <person name="Young S.K."/>
            <person name="Zeng Q."/>
            <person name="Gargeya S."/>
            <person name="Fitzgerald M."/>
            <person name="Haas B."/>
            <person name="Abouelleil A."/>
            <person name="Allen A.W."/>
            <person name="Alvarado L."/>
            <person name="Arachchi H.M."/>
            <person name="Berlin A.M."/>
            <person name="Chapman S.B."/>
            <person name="Gainer-Dewar J."/>
            <person name="Goldberg J."/>
            <person name="Griggs A."/>
            <person name="Gujja S."/>
            <person name="Hansen M."/>
            <person name="Howarth C."/>
            <person name="Imamovic A."/>
            <person name="Ireland A."/>
            <person name="Larimer J."/>
            <person name="McCowan C."/>
            <person name="Murphy C."/>
            <person name="Pearson M."/>
            <person name="Poon T.W."/>
            <person name="Priest M."/>
            <person name="Roberts A."/>
            <person name="Saif S."/>
            <person name="Shea T."/>
            <person name="Sisk P."/>
            <person name="Sykes S."/>
            <person name="Wortman J."/>
            <person name="Nusbaum C."/>
            <person name="Birren B."/>
        </authorList>
    </citation>
    <scope>NUCLEOTIDE SEQUENCE [LARGE SCALE GENOMIC DNA]</scope>
    <source>
        <strain evidence="2 3">Ver097</strain>
    </source>
</reference>
<dbReference type="AlphaFoldDB" id="A0A072R6A0"/>
<feature type="signal peptide" evidence="1">
    <location>
        <begin position="1"/>
        <end position="20"/>
    </location>
</feature>
<sequence>MFKITLHVFFILLFPFATYAQETIKNEPDGHFILTPINNPKIVANYPLTENFLEKMEKTKQKIVSLPPELQTSHTENDHSIEGLITFISSRPYLKEILDDNGLTPKDYVVGFMALQKTLIAVTALEDKDAFFDETTTVSQDNLKFGQKHINRIRAFLDY</sequence>
<evidence type="ECO:0000313" key="3">
    <source>
        <dbReference type="Proteomes" id="UP000031740"/>
    </source>
</evidence>
<keyword evidence="1" id="KW-0732">Signal</keyword>